<organism evidence="1 2">
    <name type="scientific">Sphingobacterium tabacisoli</name>
    <dbReference type="NCBI Taxonomy" id="2044855"/>
    <lineage>
        <taxon>Bacteria</taxon>
        <taxon>Pseudomonadati</taxon>
        <taxon>Bacteroidota</taxon>
        <taxon>Sphingobacteriia</taxon>
        <taxon>Sphingobacteriales</taxon>
        <taxon>Sphingobacteriaceae</taxon>
        <taxon>Sphingobacterium</taxon>
    </lineage>
</organism>
<reference evidence="2" key="1">
    <citation type="journal article" date="2019" name="Int. J. Syst. Evol. Microbiol.">
        <title>The Global Catalogue of Microorganisms (GCM) 10K type strain sequencing project: providing services to taxonomists for standard genome sequencing and annotation.</title>
        <authorList>
            <consortium name="The Broad Institute Genomics Platform"/>
            <consortium name="The Broad Institute Genome Sequencing Center for Infectious Disease"/>
            <person name="Wu L."/>
            <person name="Ma J."/>
        </authorList>
    </citation>
    <scope>NUCLEOTIDE SEQUENCE [LARGE SCALE GENOMIC DNA]</scope>
    <source>
        <strain evidence="2">KCTC 52298</strain>
    </source>
</reference>
<keyword evidence="2" id="KW-1185">Reference proteome</keyword>
<dbReference type="EMBL" id="JBHULD010000014">
    <property type="protein sequence ID" value="MFD2554541.1"/>
    <property type="molecule type" value="Genomic_DNA"/>
</dbReference>
<name>A0ABW5L446_9SPHI</name>
<comment type="caution">
    <text evidence="1">The sequence shown here is derived from an EMBL/GenBank/DDBJ whole genome shotgun (WGS) entry which is preliminary data.</text>
</comment>
<proteinExistence type="predicted"/>
<evidence type="ECO:0000313" key="2">
    <source>
        <dbReference type="Proteomes" id="UP001597440"/>
    </source>
</evidence>
<protein>
    <submittedName>
        <fullName evidence="1">Uncharacterized protein</fullName>
    </submittedName>
</protein>
<evidence type="ECO:0000313" key="1">
    <source>
        <dbReference type="EMBL" id="MFD2554541.1"/>
    </source>
</evidence>
<sequence>MNRAYSKTIIWGLFALKELLVALSVHTRTVGVSHAKLKEEKLLLNIA</sequence>
<dbReference type="Proteomes" id="UP001597440">
    <property type="component" value="Unassembled WGS sequence"/>
</dbReference>
<gene>
    <name evidence="1" type="ORF">ACFSQW_09075</name>
</gene>
<dbReference type="RefSeq" id="WP_210352950.1">
    <property type="nucleotide sequence ID" value="NZ_JAEQMU010000001.1"/>
</dbReference>
<accession>A0ABW5L446</accession>